<organism evidence="3 4">
    <name type="scientific">Luteimonas soli</name>
    <dbReference type="NCBI Taxonomy" id="1648966"/>
    <lineage>
        <taxon>Bacteria</taxon>
        <taxon>Pseudomonadati</taxon>
        <taxon>Pseudomonadota</taxon>
        <taxon>Gammaproteobacteria</taxon>
        <taxon>Lysobacterales</taxon>
        <taxon>Lysobacteraceae</taxon>
        <taxon>Luteimonas</taxon>
    </lineage>
</organism>
<feature type="domain" description="DUF6265" evidence="2">
    <location>
        <begin position="29"/>
        <end position="133"/>
    </location>
</feature>
<evidence type="ECO:0000313" key="4">
    <source>
        <dbReference type="Proteomes" id="UP001595705"/>
    </source>
</evidence>
<feature type="signal peptide" evidence="1">
    <location>
        <begin position="1"/>
        <end position="21"/>
    </location>
</feature>
<protein>
    <submittedName>
        <fullName evidence="3">DUF6265 family protein</fullName>
    </submittedName>
</protein>
<reference evidence="4" key="1">
    <citation type="journal article" date="2019" name="Int. J. Syst. Evol. Microbiol.">
        <title>The Global Catalogue of Microorganisms (GCM) 10K type strain sequencing project: providing services to taxonomists for standard genome sequencing and annotation.</title>
        <authorList>
            <consortium name="The Broad Institute Genomics Platform"/>
            <consortium name="The Broad Institute Genome Sequencing Center for Infectious Disease"/>
            <person name="Wu L."/>
            <person name="Ma J."/>
        </authorList>
    </citation>
    <scope>NUCLEOTIDE SEQUENCE [LARGE SCALE GENOMIC DNA]</scope>
    <source>
        <strain evidence="4">KCTC 42441</strain>
    </source>
</reference>
<proteinExistence type="predicted"/>
<evidence type="ECO:0000256" key="1">
    <source>
        <dbReference type="SAM" id="SignalP"/>
    </source>
</evidence>
<comment type="caution">
    <text evidence="3">The sequence shown here is derived from an EMBL/GenBank/DDBJ whole genome shotgun (WGS) entry which is preliminary data.</text>
</comment>
<sequence>MGNAKTLLGVALALAMGPAGADQPAIGLAWMAGHWCSEEDGRRIDEVWLPEAGGMLLGMARTVRGTEVQSFEFMRIVSDGRSVSFHAQPNGAPPTVFTMVASGEGWVRFANPAHDFPDQVEYRREGDRLGAWIAGPGPDGARMRIAFEYRACGG</sequence>
<evidence type="ECO:0000259" key="2">
    <source>
        <dbReference type="Pfam" id="PF19780"/>
    </source>
</evidence>
<dbReference type="InterPro" id="IPR046232">
    <property type="entry name" value="DUF6265"/>
</dbReference>
<feature type="chain" id="PRO_5046280099" evidence="1">
    <location>
        <begin position="22"/>
        <end position="154"/>
    </location>
</feature>
<gene>
    <name evidence="3" type="ORF">ACFONC_01095</name>
</gene>
<accession>A0ABV7XG84</accession>
<dbReference type="RefSeq" id="WP_386741700.1">
    <property type="nucleotide sequence ID" value="NZ_JBHRYA010000001.1"/>
</dbReference>
<keyword evidence="1" id="KW-0732">Signal</keyword>
<evidence type="ECO:0000313" key="3">
    <source>
        <dbReference type="EMBL" id="MFC3714753.1"/>
    </source>
</evidence>
<name>A0ABV7XG84_9GAMM</name>
<keyword evidence="4" id="KW-1185">Reference proteome</keyword>
<dbReference type="Proteomes" id="UP001595705">
    <property type="component" value="Unassembled WGS sequence"/>
</dbReference>
<dbReference type="EMBL" id="JBHRYA010000001">
    <property type="protein sequence ID" value="MFC3714753.1"/>
    <property type="molecule type" value="Genomic_DNA"/>
</dbReference>
<dbReference type="Pfam" id="PF19780">
    <property type="entry name" value="DUF6265"/>
    <property type="match status" value="1"/>
</dbReference>